<protein>
    <recommendedName>
        <fullName evidence="2">polynucleotide adenylyltransferase</fullName>
        <ecNumber evidence="2">2.7.7.19</ecNumber>
    </recommendedName>
</protein>
<dbReference type="EMBL" id="ML211095">
    <property type="protein sequence ID" value="TFK88901.1"/>
    <property type="molecule type" value="Genomic_DNA"/>
</dbReference>
<dbReference type="Pfam" id="PF22600">
    <property type="entry name" value="MTPAP-like_central"/>
    <property type="match status" value="1"/>
</dbReference>
<evidence type="ECO:0000259" key="7">
    <source>
        <dbReference type="Pfam" id="PF22600"/>
    </source>
</evidence>
<dbReference type="InterPro" id="IPR054708">
    <property type="entry name" value="MTPAP-like_central"/>
</dbReference>
<gene>
    <name evidence="8" type="ORF">K466DRAFT_520015</name>
</gene>
<dbReference type="Gene3D" id="3.30.460.10">
    <property type="entry name" value="Beta Polymerase, domain 2"/>
    <property type="match status" value="1"/>
</dbReference>
<feature type="compositionally biased region" description="Pro residues" evidence="5">
    <location>
        <begin position="480"/>
        <end position="490"/>
    </location>
</feature>
<evidence type="ECO:0000256" key="1">
    <source>
        <dbReference type="ARBA" id="ARBA00008593"/>
    </source>
</evidence>
<keyword evidence="8" id="KW-0808">Transferase</keyword>
<dbReference type="EC" id="2.7.7.19" evidence="2"/>
<feature type="compositionally biased region" description="Polar residues" evidence="5">
    <location>
        <begin position="432"/>
        <end position="448"/>
    </location>
</feature>
<dbReference type="AlphaFoldDB" id="A0A5C3PHX7"/>
<dbReference type="PANTHER" id="PTHR23092:SF15">
    <property type="entry name" value="INACTIVE NON-CANONICAL POLY(A) RNA POLYMERASE PROTEIN TRF4-2-RELATED"/>
    <property type="match status" value="1"/>
</dbReference>
<dbReference type="GO" id="GO:0005730">
    <property type="term" value="C:nucleolus"/>
    <property type="evidence" value="ECO:0007669"/>
    <property type="project" value="TreeGrafter"/>
</dbReference>
<evidence type="ECO:0000256" key="2">
    <source>
        <dbReference type="ARBA" id="ARBA00012388"/>
    </source>
</evidence>
<evidence type="ECO:0000259" key="6">
    <source>
        <dbReference type="Pfam" id="PF03828"/>
    </source>
</evidence>
<dbReference type="SUPFAM" id="SSF81631">
    <property type="entry name" value="PAP/OAS1 substrate-binding domain"/>
    <property type="match status" value="1"/>
</dbReference>
<feature type="domain" description="Poly(A) RNA polymerase mitochondrial-like central palm" evidence="7">
    <location>
        <begin position="90"/>
        <end position="226"/>
    </location>
</feature>
<dbReference type="GO" id="GO:0010605">
    <property type="term" value="P:negative regulation of macromolecule metabolic process"/>
    <property type="evidence" value="ECO:0007669"/>
    <property type="project" value="UniProtKB-ARBA"/>
</dbReference>
<dbReference type="GO" id="GO:0046872">
    <property type="term" value="F:metal ion binding"/>
    <property type="evidence" value="ECO:0007669"/>
    <property type="project" value="UniProtKB-KW"/>
</dbReference>
<accession>A0A5C3PHX7</accession>
<dbReference type="Gene3D" id="1.10.1410.10">
    <property type="match status" value="1"/>
</dbReference>
<feature type="domain" description="PAP-associated" evidence="6">
    <location>
        <begin position="290"/>
        <end position="340"/>
    </location>
</feature>
<dbReference type="GO" id="GO:0031499">
    <property type="term" value="C:TRAMP complex"/>
    <property type="evidence" value="ECO:0007669"/>
    <property type="project" value="TreeGrafter"/>
</dbReference>
<dbReference type="PANTHER" id="PTHR23092">
    <property type="entry name" value="POLY(A) RNA POLYMERASE"/>
    <property type="match status" value="1"/>
</dbReference>
<feature type="compositionally biased region" description="Low complexity" evidence="5">
    <location>
        <begin position="491"/>
        <end position="528"/>
    </location>
</feature>
<dbReference type="Proteomes" id="UP000308197">
    <property type="component" value="Unassembled WGS sequence"/>
</dbReference>
<dbReference type="InterPro" id="IPR045862">
    <property type="entry name" value="Trf4-like"/>
</dbReference>
<evidence type="ECO:0000256" key="4">
    <source>
        <dbReference type="ARBA" id="ARBA00022842"/>
    </source>
</evidence>
<dbReference type="CDD" id="cd05402">
    <property type="entry name" value="NT_PAP_TUTase"/>
    <property type="match status" value="1"/>
</dbReference>
<sequence>MDPSTVVAAGPSNIPPPTIPKSADKRPENNKKRRPKRKRIASEAGTSVAGEHAEAGEADSIHVAVDAEGWSAPWLETLGTTSYESKQQRLHDEIVAFFSYISPTPDETHARGMVIAQINEVATRRFRGASVETFGSVAQNLYLPDGDTDLVIRTSEPYDDERRKSALFQLAASMRNSRITRYVQVIHRARVPVISFETQPELGSLKVDISFNATDGVKAVPILRDYFDKMPALRYLVLCVKSLLSRHNLNTASSSGLSSYGVILLAINFLQVNPLKRPTADLEQPLENESLGVLLTDFLLYYGKLFRYAGSVVSVSQGKVLSKKEKGWDNLNNPESLCIECMLNPENDVGRPTSKIGKIRQVFKEAHALLESYAFSSEPAAHNILGTVIAVSDATLAHRALLKDIVTSGRLSQALREVQSAASSYGGPPRRPQSSYQQYSPRYNSRSYPNGGGNDRPRNNLPPKPQPPKQHDSNQNRNLPPRPGPSPRPNYVPQGPSLAALRAAGASASGSSANTNGAAGPADASASANGGGRSAGGMRSPPRQRRKA</sequence>
<evidence type="ECO:0000313" key="9">
    <source>
        <dbReference type="Proteomes" id="UP000308197"/>
    </source>
</evidence>
<feature type="region of interest" description="Disordered" evidence="5">
    <location>
        <begin position="1"/>
        <end position="55"/>
    </location>
</feature>
<dbReference type="GO" id="GO:0031123">
    <property type="term" value="P:RNA 3'-end processing"/>
    <property type="evidence" value="ECO:0007669"/>
    <property type="project" value="TreeGrafter"/>
</dbReference>
<organism evidence="8 9">
    <name type="scientific">Polyporus arcularius HHB13444</name>
    <dbReference type="NCBI Taxonomy" id="1314778"/>
    <lineage>
        <taxon>Eukaryota</taxon>
        <taxon>Fungi</taxon>
        <taxon>Dikarya</taxon>
        <taxon>Basidiomycota</taxon>
        <taxon>Agaricomycotina</taxon>
        <taxon>Agaricomycetes</taxon>
        <taxon>Polyporales</taxon>
        <taxon>Polyporaceae</taxon>
        <taxon>Polyporus</taxon>
    </lineage>
</organism>
<dbReference type="InterPro" id="IPR043519">
    <property type="entry name" value="NT_sf"/>
</dbReference>
<feature type="region of interest" description="Disordered" evidence="5">
    <location>
        <begin position="420"/>
        <end position="548"/>
    </location>
</feature>
<dbReference type="GO" id="GO:1990817">
    <property type="term" value="F:poly(A) RNA polymerase activity"/>
    <property type="evidence" value="ECO:0007669"/>
    <property type="project" value="UniProtKB-EC"/>
</dbReference>
<dbReference type="GO" id="GO:0043634">
    <property type="term" value="P:polyadenylation-dependent ncRNA catabolic process"/>
    <property type="evidence" value="ECO:0007669"/>
    <property type="project" value="TreeGrafter"/>
</dbReference>
<reference evidence="8 9" key="1">
    <citation type="journal article" date="2019" name="Nat. Ecol. Evol.">
        <title>Megaphylogeny resolves global patterns of mushroom evolution.</title>
        <authorList>
            <person name="Varga T."/>
            <person name="Krizsan K."/>
            <person name="Foldi C."/>
            <person name="Dima B."/>
            <person name="Sanchez-Garcia M."/>
            <person name="Sanchez-Ramirez S."/>
            <person name="Szollosi G.J."/>
            <person name="Szarkandi J.G."/>
            <person name="Papp V."/>
            <person name="Albert L."/>
            <person name="Andreopoulos W."/>
            <person name="Angelini C."/>
            <person name="Antonin V."/>
            <person name="Barry K.W."/>
            <person name="Bougher N.L."/>
            <person name="Buchanan P."/>
            <person name="Buyck B."/>
            <person name="Bense V."/>
            <person name="Catcheside P."/>
            <person name="Chovatia M."/>
            <person name="Cooper J."/>
            <person name="Damon W."/>
            <person name="Desjardin D."/>
            <person name="Finy P."/>
            <person name="Geml J."/>
            <person name="Haridas S."/>
            <person name="Hughes K."/>
            <person name="Justo A."/>
            <person name="Karasinski D."/>
            <person name="Kautmanova I."/>
            <person name="Kiss B."/>
            <person name="Kocsube S."/>
            <person name="Kotiranta H."/>
            <person name="LaButti K.M."/>
            <person name="Lechner B.E."/>
            <person name="Liimatainen K."/>
            <person name="Lipzen A."/>
            <person name="Lukacs Z."/>
            <person name="Mihaltcheva S."/>
            <person name="Morgado L.N."/>
            <person name="Niskanen T."/>
            <person name="Noordeloos M.E."/>
            <person name="Ohm R.A."/>
            <person name="Ortiz-Santana B."/>
            <person name="Ovrebo C."/>
            <person name="Racz N."/>
            <person name="Riley R."/>
            <person name="Savchenko A."/>
            <person name="Shiryaev A."/>
            <person name="Soop K."/>
            <person name="Spirin V."/>
            <person name="Szebenyi C."/>
            <person name="Tomsovsky M."/>
            <person name="Tulloss R.E."/>
            <person name="Uehling J."/>
            <person name="Grigoriev I.V."/>
            <person name="Vagvolgyi C."/>
            <person name="Papp T."/>
            <person name="Martin F.M."/>
            <person name="Miettinen O."/>
            <person name="Hibbett D.S."/>
            <person name="Nagy L.G."/>
        </authorList>
    </citation>
    <scope>NUCLEOTIDE SEQUENCE [LARGE SCALE GENOMIC DNA]</scope>
    <source>
        <strain evidence="8 9">HHB13444</strain>
    </source>
</reference>
<name>A0A5C3PHX7_9APHY</name>
<keyword evidence="3" id="KW-0479">Metal-binding</keyword>
<dbReference type="InParanoid" id="A0A5C3PHX7"/>
<dbReference type="SUPFAM" id="SSF81301">
    <property type="entry name" value="Nucleotidyltransferase"/>
    <property type="match status" value="1"/>
</dbReference>
<dbReference type="STRING" id="1314778.A0A5C3PHX7"/>
<proteinExistence type="inferred from homology"/>
<evidence type="ECO:0000256" key="3">
    <source>
        <dbReference type="ARBA" id="ARBA00022723"/>
    </source>
</evidence>
<evidence type="ECO:0000256" key="5">
    <source>
        <dbReference type="SAM" id="MobiDB-lite"/>
    </source>
</evidence>
<evidence type="ECO:0000313" key="8">
    <source>
        <dbReference type="EMBL" id="TFK88901.1"/>
    </source>
</evidence>
<comment type="similarity">
    <text evidence="1">Belongs to the DNA polymerase type-B-like family.</text>
</comment>
<keyword evidence="4" id="KW-0460">Magnesium</keyword>
<keyword evidence="9" id="KW-1185">Reference proteome</keyword>
<dbReference type="InterPro" id="IPR002058">
    <property type="entry name" value="PAP_assoc"/>
</dbReference>
<dbReference type="GO" id="GO:0003729">
    <property type="term" value="F:mRNA binding"/>
    <property type="evidence" value="ECO:0007669"/>
    <property type="project" value="TreeGrafter"/>
</dbReference>
<dbReference type="Pfam" id="PF03828">
    <property type="entry name" value="PAP_assoc"/>
    <property type="match status" value="1"/>
</dbReference>